<evidence type="ECO:0000313" key="4">
    <source>
        <dbReference type="Proteomes" id="UP000249177"/>
    </source>
</evidence>
<feature type="domain" description="PKD-like" evidence="2">
    <location>
        <begin position="1501"/>
        <end position="1581"/>
    </location>
</feature>
<dbReference type="InterPro" id="IPR026341">
    <property type="entry name" value="T9SS_type_B"/>
</dbReference>
<dbReference type="Proteomes" id="UP000249177">
    <property type="component" value="Unassembled WGS sequence"/>
</dbReference>
<feature type="domain" description="Ig-like" evidence="1">
    <location>
        <begin position="727"/>
        <end position="801"/>
    </location>
</feature>
<evidence type="ECO:0000313" key="3">
    <source>
        <dbReference type="EMBL" id="PZX91870.1"/>
    </source>
</evidence>
<name>A0A2W7TT40_9FLAO</name>
<gene>
    <name evidence="3" type="ORF">DOS84_18660</name>
</gene>
<dbReference type="InterPro" id="IPR013783">
    <property type="entry name" value="Ig-like_fold"/>
</dbReference>
<dbReference type="InterPro" id="IPR045828">
    <property type="entry name" value="PKD_Bacteroidetes"/>
</dbReference>
<comment type="caution">
    <text evidence="3">The sequence shown here is derived from an EMBL/GenBank/DDBJ whole genome shotgun (WGS) entry which is preliminary data.</text>
</comment>
<evidence type="ECO:0000259" key="1">
    <source>
        <dbReference type="Pfam" id="PF19081"/>
    </source>
</evidence>
<evidence type="ECO:0000259" key="2">
    <source>
        <dbReference type="Pfam" id="PF19406"/>
    </source>
</evidence>
<feature type="domain" description="PKD-like" evidence="2">
    <location>
        <begin position="1590"/>
        <end position="1671"/>
    </location>
</feature>
<dbReference type="InterPro" id="IPR044023">
    <property type="entry name" value="Ig_7"/>
</dbReference>
<evidence type="ECO:0008006" key="5">
    <source>
        <dbReference type="Google" id="ProtNLM"/>
    </source>
</evidence>
<proteinExistence type="predicted"/>
<dbReference type="NCBIfam" id="TIGR04131">
    <property type="entry name" value="Bac_Flav_CTERM"/>
    <property type="match status" value="1"/>
</dbReference>
<organism evidence="3 4">
    <name type="scientific">Flavobacterium aquariorum</name>
    <dbReference type="NCBI Taxonomy" id="2217670"/>
    <lineage>
        <taxon>Bacteria</taxon>
        <taxon>Pseudomonadati</taxon>
        <taxon>Bacteroidota</taxon>
        <taxon>Flavobacteriia</taxon>
        <taxon>Flavobacteriales</taxon>
        <taxon>Flavobacteriaceae</taxon>
        <taxon>Flavobacterium</taxon>
    </lineage>
</organism>
<sequence length="2004" mass="202431">MRNYTLQSLFAPKKRLLFTVLFFIISVFSNAQNLISNGGFEGTGGYSSNYSLITPSGNSTPGQYAITTNPKPVNTANFVTSTDHSGTGNMMIVDGQNNDIFYKYTNLPIQRGLNYTFTYWIRNVNNVTNGANPAPKIDLTLSNQCPCNKVLIAGNSDVGLMPAGWNKVSYTINVPGTGTAFIHFELSTNAAGGGGNDFAIDDISLYAPPAPLTISTSLTNPSCPTGNDGVIVAYPNGGVGPFTFTLSGMATATNSTGIFQNLAGGTYSVSVTDSNSPPSSVSAPAILIAPADITLNASPTGCLLSGASVTLTAANGGATYGWSASPGGPISGTGNSIVVNPTATTTYTVTSTTIPPSVGNLIGNSGFENGTSGFYSDYGYSVTNTSGTQFAYGIVSNPSTWYNKFTTCGDKTTGTGKMLVADGATIANSVIWSQTVPVETSKSYNFSFWVQNIGDGSVATFQILVNGAAITTTPVSATNVVTAGTPATTICNWTNITGTWNSSAATLATIKIIDTNISGGGNDFAIDNISFSTVSSKSCALSTSTVVTIGGTAPVVGFSYSTPVCKNGSNPTPTGVSGFVAGGTYSSTAGLSINATTGVIDLATSTTGTYTVTYSLAANAATCQLAGSSTFNITINPVPNILTTPGGNLCGSGIVSMSATATAGSTINWYTATTGAAFTTGNTVNTPSSISMSTNYYVDATLNGCTSAPRSMITATINPIPIILTTPGGSSCGGGIVNMSATATAGSTINWYTATTGASFGTGNSINTPTSISATTTYYVDTTLNSCTTTSRVPIVATVNPPLTFACGTQTNSSVTFNWSSVSGATSYDYTYTKSSGGSAITGNIVGTTLNVSGLLPSESVTISVRPIGSPCSIFVGPFTCAASACNTPLTNPIANIPVCATGIISVSNFTSPLGATATFTWANDNVVIGLGSNGSGNIPSFPSANVTTTQIAKITVNAYDPVTSCTGPDMVFYITVNPLPTVTVNSPAGCAGNSATVKATPGITGTYDYAWTVPALATPPGNVPSFSTAVAGNYSVVITNNATTCFSASASGAVTINPLPTVTVNTLPVCFGNNATVTAVPGIAGVYTYTWAIPTGATSPGNVSSFSTTVSGTYSVIIADANCSSASASNTVVINPLPVVSVNSPTVCAGSSATVTANPIIAGTYNYTWTVPATVTDPGNVASFSTTVAGNYNVVITDPATTCSSASASGLVTITPLPTLVSTSAAATTVQALCINTAITPIAYAVGGSATNAMVSGLPAGINGVFASGVFTISGIPTVAGTFNYLVTTIGGCLPAASLGGTITVSPLSTLVLTSAASTTNQGFCLNSVLNTITYSVGGSATGGVVKGLPAGVTGSFSGGLVTISGTPTVSGLFNYTVTTTGGCSPTVILGGSITINPLSTMVLSSASTTTSQTICLNDSITPITYTVGGSATGANATGLPAGVLGNFVSGVFTISGTPTAAGTFNYSVTTIGGCAPAISLNGTITVNPLPMADFTGLTAICSGETTAVVLSSTIPGSTFSWNAVQNNVTGASSGNGNAINQSLTTTGNNLGQVVYNVTPVVGSCIGLSKMITIDVSPVPNVIENTAKKTLCSGEATIIDLSSVIVGTAFSWTVNTNGVTGAVAGTGSKISQLLSNAGFVPGTVDYVITPSINGCAGASVTVTITVNPLPEVLGTPPGIICSGYSTNITLSPTIAGTTFDWTVAEVGVAGATAGAGNAISQILETTGTSQGNAIYTITPSLNGCLGAPLDITVNVNPSPIPTLEDGVICVEKATGIAFKTYTLDSGLSASKYNFQWYFNSQPISGASSSAFETAQSGDYKVQATNNVTGCDATSETAKVIASFPGLAITTNQTLAFSDNATVEVIVTGGDAVFEYQLDGGSFQSSNVFDELKPGPHTITVGDENGCTGLTQNFFVIGYPKFFSPNGDGHNDNWNVVGLEGQPASIIYIFDRYGKLLKQINPTTDGWDGFYIGEQMPATDYWFTIQFTEQSEIKLFKSHFSLIR</sequence>
<dbReference type="Pfam" id="PF19081">
    <property type="entry name" value="Ig_7"/>
    <property type="match status" value="2"/>
</dbReference>
<keyword evidence="4" id="KW-1185">Reference proteome</keyword>
<dbReference type="EMBL" id="QKXH01000016">
    <property type="protein sequence ID" value="PZX91870.1"/>
    <property type="molecule type" value="Genomic_DNA"/>
</dbReference>
<dbReference type="Pfam" id="PF13585">
    <property type="entry name" value="CHU_C"/>
    <property type="match status" value="1"/>
</dbReference>
<dbReference type="Gene3D" id="2.60.120.260">
    <property type="entry name" value="Galactose-binding domain-like"/>
    <property type="match status" value="2"/>
</dbReference>
<dbReference type="Gene3D" id="2.60.40.10">
    <property type="entry name" value="Immunoglobulins"/>
    <property type="match status" value="2"/>
</dbReference>
<accession>A0A2W7TT40</accession>
<dbReference type="OrthoDB" id="1652165at2"/>
<protein>
    <recommendedName>
        <fullName evidence="5">Ig-like domain-containing protein</fullName>
    </recommendedName>
</protein>
<reference evidence="3 4" key="1">
    <citation type="submission" date="2018-06" db="EMBL/GenBank/DDBJ databases">
        <title>Flavobacterium sp IMCC34762, genome.</title>
        <authorList>
            <person name="Joung Y."/>
            <person name="Cho J."/>
            <person name="Song J."/>
        </authorList>
    </citation>
    <scope>NUCLEOTIDE SEQUENCE [LARGE SCALE GENOMIC DNA]</scope>
    <source>
        <strain evidence="3 4">IMCC34762</strain>
    </source>
</reference>
<dbReference type="Pfam" id="PF19406">
    <property type="entry name" value="PKD_5"/>
    <property type="match status" value="3"/>
</dbReference>
<feature type="domain" description="Ig-like" evidence="1">
    <location>
        <begin position="645"/>
        <end position="719"/>
    </location>
</feature>
<dbReference type="RefSeq" id="WP_111411613.1">
    <property type="nucleotide sequence ID" value="NZ_QKXH01000016.1"/>
</dbReference>
<feature type="domain" description="PKD-like" evidence="2">
    <location>
        <begin position="1681"/>
        <end position="1760"/>
    </location>
</feature>